<dbReference type="RefSeq" id="WP_258417628.1">
    <property type="nucleotide sequence ID" value="NZ_JAPTNG010000009.1"/>
</dbReference>
<proteinExistence type="predicted"/>
<evidence type="ECO:0000259" key="1">
    <source>
        <dbReference type="Pfam" id="PF01695"/>
    </source>
</evidence>
<organism evidence="2 3">
    <name type="scientific">Brevibacillus halotolerans</name>
    <dbReference type="NCBI Taxonomy" id="1507437"/>
    <lineage>
        <taxon>Bacteria</taxon>
        <taxon>Bacillati</taxon>
        <taxon>Bacillota</taxon>
        <taxon>Bacilli</taxon>
        <taxon>Bacillales</taxon>
        <taxon>Paenibacillaceae</taxon>
        <taxon>Brevibacillus</taxon>
    </lineage>
</organism>
<dbReference type="EMBL" id="JAPTNG010000009">
    <property type="protein sequence ID" value="MCZ0831783.1"/>
    <property type="molecule type" value="Genomic_DNA"/>
</dbReference>
<dbReference type="InterPro" id="IPR002611">
    <property type="entry name" value="IstB_ATP-bd"/>
</dbReference>
<sequence>MQSVGEALGSDDLKKRISLFDQVEKELKANPLIADLLKNEHEHNHFSIGDLHQYLTEYNNCNECPGLEKCPNTLRGYHLEPQANGGYGSQFRMSPCKLQQGYEMQQTIKKHVKSHCVPDHILNTTFEKLDKDQGRIHAIKRILTFCLNLDKGKTTRGLYIHGDFGVGKSAMAGAITQELAKRGVDVIMVYVPDYVSEVKAAIRTGEVDEKLKALKDVSVLILDDIGAEQLSSWVRDEIIGPILQSRMEKYPTIYTSNLTLDQLEMHLSQTKDETRPNVIKAKRLMDRIKPFVEVCEVKGRNRRHDNIV</sequence>
<dbReference type="NCBIfam" id="NF006505">
    <property type="entry name" value="PRK08939.1"/>
    <property type="match status" value="1"/>
</dbReference>
<dbReference type="Pfam" id="PF01695">
    <property type="entry name" value="IstB_IS21"/>
    <property type="match status" value="1"/>
</dbReference>
<feature type="domain" description="IstB-like ATP-binding" evidence="1">
    <location>
        <begin position="152"/>
        <end position="304"/>
    </location>
</feature>
<reference evidence="2" key="1">
    <citation type="submission" date="2022-09" db="EMBL/GenBank/DDBJ databases">
        <title>Genome analysis and characterization of larvicidal activity of Brevibacillus strains.</title>
        <authorList>
            <person name="Patrusheva E.V."/>
            <person name="Izotova A.O."/>
            <person name="Toshchakov S.V."/>
            <person name="Sineoky S.P."/>
        </authorList>
    </citation>
    <scope>NUCLEOTIDE SEQUENCE</scope>
    <source>
        <strain evidence="2">VKPM_B-13244</strain>
    </source>
</reference>
<dbReference type="Gene3D" id="3.40.50.300">
    <property type="entry name" value="P-loop containing nucleotide triphosphate hydrolases"/>
    <property type="match status" value="1"/>
</dbReference>
<dbReference type="PANTHER" id="PTHR30050:SF8">
    <property type="entry name" value="PRIMOSOMAL PROTEIN DNAI"/>
    <property type="match status" value="1"/>
</dbReference>
<gene>
    <name evidence="2" type="primary">dnaI</name>
    <name evidence="2" type="ORF">O0535_13645</name>
</gene>
<keyword evidence="3" id="KW-1185">Reference proteome</keyword>
<dbReference type="PANTHER" id="PTHR30050">
    <property type="entry name" value="CHROMOSOMAL REPLICATION INITIATOR PROTEIN DNAA"/>
    <property type="match status" value="1"/>
</dbReference>
<dbReference type="CDD" id="cd00009">
    <property type="entry name" value="AAA"/>
    <property type="match status" value="1"/>
</dbReference>
<dbReference type="SUPFAM" id="SSF52540">
    <property type="entry name" value="P-loop containing nucleoside triphosphate hydrolases"/>
    <property type="match status" value="1"/>
</dbReference>
<protein>
    <submittedName>
        <fullName evidence="2">Primosomal protein DnaI</fullName>
    </submittedName>
</protein>
<evidence type="ECO:0000313" key="3">
    <source>
        <dbReference type="Proteomes" id="UP001067708"/>
    </source>
</evidence>
<dbReference type="InterPro" id="IPR027417">
    <property type="entry name" value="P-loop_NTPase"/>
</dbReference>
<name>A0ABT4HYY3_9BACL</name>
<accession>A0ABT4HYY3</accession>
<comment type="caution">
    <text evidence="2">The sequence shown here is derived from an EMBL/GenBank/DDBJ whole genome shotgun (WGS) entry which is preliminary data.</text>
</comment>
<evidence type="ECO:0000313" key="2">
    <source>
        <dbReference type="EMBL" id="MCZ0831783.1"/>
    </source>
</evidence>
<dbReference type="Proteomes" id="UP001067708">
    <property type="component" value="Unassembled WGS sequence"/>
</dbReference>